<dbReference type="STRING" id="1035.BN961_02599"/>
<evidence type="ECO:0008006" key="4">
    <source>
        <dbReference type="Google" id="ProtNLM"/>
    </source>
</evidence>
<evidence type="ECO:0000256" key="1">
    <source>
        <dbReference type="SAM" id="SignalP"/>
    </source>
</evidence>
<comment type="caution">
    <text evidence="2">The sequence shown here is derived from an EMBL/GenBank/DDBJ whole genome shotgun (WGS) entry which is preliminary data.</text>
</comment>
<dbReference type="EMBL" id="CCAZ020000001">
    <property type="protein sequence ID" value="CEG09176.1"/>
    <property type="molecule type" value="Genomic_DNA"/>
</dbReference>
<keyword evidence="1" id="KW-0732">Signal</keyword>
<proteinExistence type="predicted"/>
<dbReference type="Proteomes" id="UP000035762">
    <property type="component" value="Unassembled WGS sequence"/>
</dbReference>
<organism evidence="2 3">
    <name type="scientific">Afipia felis</name>
    <name type="common">Cat scratch disease bacillus</name>
    <dbReference type="NCBI Taxonomy" id="1035"/>
    <lineage>
        <taxon>Bacteria</taxon>
        <taxon>Pseudomonadati</taxon>
        <taxon>Pseudomonadota</taxon>
        <taxon>Alphaproteobacteria</taxon>
        <taxon>Hyphomicrobiales</taxon>
        <taxon>Nitrobacteraceae</taxon>
        <taxon>Afipia</taxon>
    </lineage>
</organism>
<dbReference type="AlphaFoldDB" id="A0A090MP77"/>
<dbReference type="InterPro" id="IPR021323">
    <property type="entry name" value="DUF2927"/>
</dbReference>
<gene>
    <name evidence="2" type="ORF">BN961_02599</name>
</gene>
<name>A0A090MP77_AFIFE</name>
<dbReference type="OrthoDB" id="3295600at2"/>
<dbReference type="RefSeq" id="WP_009340024.1">
    <property type="nucleotide sequence ID" value="NZ_CCAZ020000001.1"/>
</dbReference>
<evidence type="ECO:0000313" key="3">
    <source>
        <dbReference type="Proteomes" id="UP000035762"/>
    </source>
</evidence>
<sequence>MKQGVRVSLAMLATAFVASRALAADADIPSIAANQHNQKTNFTDAEIVDGFLKTTFGAEYQLAGKVDRIRKFQKPVRVFITGVNRPDRNQQIEAVTADIGQHIDHLDIAVTPNREEANLIVQLVRDRDLDRSIRKSYGTTTARKIRKSLDPQCLSGFRKNDKYEIEHAEVILTVDSGDFVFLDCAYEEMLQSLGPINDTGSVPWTMFNDAVSMGFFDTYDRYLLNILYDPRVKAGMSVDQVRPLLPAILKDVRAKVAAPLQDRH</sequence>
<feature type="signal peptide" evidence="1">
    <location>
        <begin position="1"/>
        <end position="23"/>
    </location>
</feature>
<dbReference type="Pfam" id="PF11150">
    <property type="entry name" value="DUF2927"/>
    <property type="match status" value="1"/>
</dbReference>
<reference evidence="2 3" key="1">
    <citation type="journal article" date="2014" name="Genome Announc.">
        <title>Genome Sequence of Afipia felis Strain 76713, Isolated in Hospital Water Using an Amoeba Co-Culture Procedure.</title>
        <authorList>
            <person name="Benamar S."/>
            <person name="La Scola B."/>
            <person name="Croce O."/>
        </authorList>
    </citation>
    <scope>NUCLEOTIDE SEQUENCE [LARGE SCALE GENOMIC DNA]</scope>
    <source>
        <strain evidence="2 3">76713</strain>
    </source>
</reference>
<evidence type="ECO:0000313" key="2">
    <source>
        <dbReference type="EMBL" id="CEG09176.1"/>
    </source>
</evidence>
<feature type="chain" id="PRO_5001860246" description="DUF2927 domain-containing protein" evidence="1">
    <location>
        <begin position="24"/>
        <end position="264"/>
    </location>
</feature>
<protein>
    <recommendedName>
        <fullName evidence="4">DUF2927 domain-containing protein</fullName>
    </recommendedName>
</protein>
<accession>A0A090MP77</accession>
<keyword evidence="3" id="KW-1185">Reference proteome</keyword>